<dbReference type="EMBL" id="JAYFUL010000008">
    <property type="protein sequence ID" value="MEA5257545.1"/>
    <property type="molecule type" value="Genomic_DNA"/>
</dbReference>
<dbReference type="RefSeq" id="WP_323247999.1">
    <property type="nucleotide sequence ID" value="NZ_JAYFUL010000008.1"/>
</dbReference>
<dbReference type="Proteomes" id="UP001304671">
    <property type="component" value="Unassembled WGS sequence"/>
</dbReference>
<accession>A0ABU5QL81</accession>
<evidence type="ECO:0000313" key="1">
    <source>
        <dbReference type="EMBL" id="MEA5257545.1"/>
    </source>
</evidence>
<sequence length="671" mass="68516">MTKYKLIYLLLVLSTIGFVTSILSCKTASEEEVIITPVVIDGDFDTKTKDTTFANAVVIKYSGTTATVTNPFESSGVKVSVTNGNVVVTSTTTTTEVNYVLSGSTTEGSLKLYSDYKFNLIMNGVSIIHSSGPAINIQSGKKVSVNLLSGTNNRLVDGTAYATNTEDQKGAFFSEGQLNFAGTGALTVIANYKHGICSDDYIAIKEGTITVTQAVSDGIHANDYFKMEGGTLSITSSGDGIDCEEGYVALSGGNIIVTSVDDGITASYDGTDTSITPYVSITGGTINVTTTGEKGNAIKSEGYTTVNNSSAITLKVSGRASKGFKTTGNLTLTNVNTSITTSGNAFYDTSDSDIASAAGINCDGNFVMQQGTVTINSTGTAGKGITVDGTSMINGGTINITTTGAAFTSNNQDSEAKGIKSDGALVINDGTITISAADDGIKSDASITFNKGDISITKSTEGIEAPKITVNNGTINVLSSDDCFNSTNGNGGESNDGSLMTFTGGVVTVSSTGGDPLDSNGSISMTGGTVVAQGPPSQPEVAIDYNGTFNISGGLLIASGPSASRMAQATSTTSAQNTVFVKLNSVQASGTLFTVQDASGNNLVTYAPARAAGYFVFSSPSLATNATYKVLTGGSYANGTNTGGYYSGGNYTGGTQKGTFTVSSKVTTVTY</sequence>
<organism evidence="1 2">
    <name type="scientific">Arcicella aquatica</name>
    <dbReference type="NCBI Taxonomy" id="217141"/>
    <lineage>
        <taxon>Bacteria</taxon>
        <taxon>Pseudomonadati</taxon>
        <taxon>Bacteroidota</taxon>
        <taxon>Cytophagia</taxon>
        <taxon>Cytophagales</taxon>
        <taxon>Flectobacillaceae</taxon>
        <taxon>Arcicella</taxon>
    </lineage>
</organism>
<dbReference type="PROSITE" id="PS51257">
    <property type="entry name" value="PROKAR_LIPOPROTEIN"/>
    <property type="match status" value="1"/>
</dbReference>
<gene>
    <name evidence="1" type="ORF">VB264_07110</name>
</gene>
<comment type="caution">
    <text evidence="1">The sequence shown here is derived from an EMBL/GenBank/DDBJ whole genome shotgun (WGS) entry which is preliminary data.</text>
</comment>
<dbReference type="Pfam" id="PF14262">
    <property type="entry name" value="Cthe_2159"/>
    <property type="match status" value="1"/>
</dbReference>
<keyword evidence="2" id="KW-1185">Reference proteome</keyword>
<protein>
    <submittedName>
        <fullName evidence="1">Carbohydrate-binding domain-containing protein</fullName>
    </submittedName>
</protein>
<reference evidence="1 2" key="1">
    <citation type="submission" date="2023-12" db="EMBL/GenBank/DDBJ databases">
        <title>Novel species of the genus Arcicella isolated from rivers.</title>
        <authorList>
            <person name="Lu H."/>
        </authorList>
    </citation>
    <scope>NUCLEOTIDE SEQUENCE [LARGE SCALE GENOMIC DNA]</scope>
    <source>
        <strain evidence="1 2">LMG 21963</strain>
    </source>
</reference>
<name>A0ABU5QL81_9BACT</name>
<evidence type="ECO:0000313" key="2">
    <source>
        <dbReference type="Proteomes" id="UP001304671"/>
    </source>
</evidence>
<proteinExistence type="predicted"/>
<dbReference type="InterPro" id="IPR025584">
    <property type="entry name" value="Cthe_2159"/>
</dbReference>